<feature type="domain" description="Mce/MlaD" evidence="2">
    <location>
        <begin position="49"/>
        <end position="123"/>
    </location>
</feature>
<keyword evidence="5" id="KW-1185">Reference proteome</keyword>
<evidence type="ECO:0000256" key="1">
    <source>
        <dbReference type="SAM" id="Phobius"/>
    </source>
</evidence>
<gene>
    <name evidence="4" type="ORF">FOY51_22600</name>
</gene>
<dbReference type="InterPro" id="IPR003399">
    <property type="entry name" value="Mce/MlaD"/>
</dbReference>
<proteinExistence type="predicted"/>
<dbReference type="InterPro" id="IPR024516">
    <property type="entry name" value="Mce_C"/>
</dbReference>
<dbReference type="PANTHER" id="PTHR33371">
    <property type="entry name" value="INTERMEMBRANE PHOSPHOLIPID TRANSPORT SYSTEM BINDING PROTEIN MLAD-RELATED"/>
    <property type="match status" value="1"/>
</dbReference>
<dbReference type="Proteomes" id="UP000322244">
    <property type="component" value="Unassembled WGS sequence"/>
</dbReference>
<evidence type="ECO:0000313" key="5">
    <source>
        <dbReference type="Proteomes" id="UP000322244"/>
    </source>
</evidence>
<dbReference type="InterPro" id="IPR005693">
    <property type="entry name" value="Mce"/>
</dbReference>
<dbReference type="InterPro" id="IPR052336">
    <property type="entry name" value="MlaD_Phospholipid_Transporter"/>
</dbReference>
<dbReference type="Pfam" id="PF02470">
    <property type="entry name" value="MlaD"/>
    <property type="match status" value="1"/>
</dbReference>
<evidence type="ECO:0000313" key="4">
    <source>
        <dbReference type="EMBL" id="KAA0019437.1"/>
    </source>
</evidence>
<feature type="transmembrane region" description="Helical" evidence="1">
    <location>
        <begin position="20"/>
        <end position="41"/>
    </location>
</feature>
<protein>
    <submittedName>
        <fullName evidence="4">MCE family protein</fullName>
    </submittedName>
</protein>
<reference evidence="4 5" key="1">
    <citation type="submission" date="2019-07" db="EMBL/GenBank/DDBJ databases">
        <title>Rhodococcus cavernicolus sp. nov., isolated from a cave.</title>
        <authorList>
            <person name="Lee S.D."/>
        </authorList>
    </citation>
    <scope>NUCLEOTIDE SEQUENCE [LARGE SCALE GENOMIC DNA]</scope>
    <source>
        <strain evidence="4 5">C1-24</strain>
    </source>
</reference>
<keyword evidence="1" id="KW-0812">Transmembrane</keyword>
<dbReference type="AlphaFoldDB" id="A0A5A7S3G4"/>
<dbReference type="Pfam" id="PF11887">
    <property type="entry name" value="Mce4_CUP1"/>
    <property type="match status" value="1"/>
</dbReference>
<dbReference type="GO" id="GO:0005576">
    <property type="term" value="C:extracellular region"/>
    <property type="evidence" value="ECO:0007669"/>
    <property type="project" value="TreeGrafter"/>
</dbReference>
<dbReference type="EMBL" id="VLNY01000015">
    <property type="protein sequence ID" value="KAA0019437.1"/>
    <property type="molecule type" value="Genomic_DNA"/>
</dbReference>
<name>A0A5A7S3G4_9NOCA</name>
<organism evidence="4 5">
    <name type="scientific">Antrihabitans cavernicola</name>
    <dbReference type="NCBI Taxonomy" id="2495913"/>
    <lineage>
        <taxon>Bacteria</taxon>
        <taxon>Bacillati</taxon>
        <taxon>Actinomycetota</taxon>
        <taxon>Actinomycetes</taxon>
        <taxon>Mycobacteriales</taxon>
        <taxon>Nocardiaceae</taxon>
        <taxon>Antrihabitans</taxon>
    </lineage>
</organism>
<dbReference type="OrthoDB" id="3456055at2"/>
<evidence type="ECO:0000259" key="2">
    <source>
        <dbReference type="Pfam" id="PF02470"/>
    </source>
</evidence>
<keyword evidence="1" id="KW-0472">Membrane</keyword>
<feature type="domain" description="Mammalian cell entry C-terminal" evidence="3">
    <location>
        <begin position="129"/>
        <end position="312"/>
    </location>
</feature>
<evidence type="ECO:0000259" key="3">
    <source>
        <dbReference type="Pfam" id="PF11887"/>
    </source>
</evidence>
<dbReference type="PANTHER" id="PTHR33371:SF18">
    <property type="entry name" value="MCE-FAMILY PROTEIN MCE3C"/>
    <property type="match status" value="1"/>
</dbReference>
<keyword evidence="1" id="KW-1133">Transmembrane helix</keyword>
<accession>A0A5A7S3G4</accession>
<sequence>MVKTTKKARIRRPNFAGQRFFWLGVLGVVLIGALLVGSTLYKAIGFGENNVDVEFVQAAGMRPGDEVRVAGIPVGSIKSTKLEGDHVLATLGVKKNVHLGPDAHATIKMSTILGAHYIELKPGDGSGLPGNRIPISNSTVPYDLAKTVETGTPLLEAIDTKKLAKSLDLLNDQLGDSPKLTGQALDSVGSLAKIINDRRTQVDSLLKNLDHTTQLLSDNRNNLLLIIANGQAIGNRIFERQQMLRQLLDNVGTLSKQLQDIGANNNGQLGPLIQQLDTMSQGLQKNTTQLDNLLQIMPVTLRQLSNVFGNGNYGDVNVPWLFPDNWLCKANVIEGCAG</sequence>
<dbReference type="RefSeq" id="WP_149432533.1">
    <property type="nucleotide sequence ID" value="NZ_VLNY01000015.1"/>
</dbReference>
<comment type="caution">
    <text evidence="4">The sequence shown here is derived from an EMBL/GenBank/DDBJ whole genome shotgun (WGS) entry which is preliminary data.</text>
</comment>
<dbReference type="NCBIfam" id="TIGR00996">
    <property type="entry name" value="Mtu_fam_mce"/>
    <property type="match status" value="1"/>
</dbReference>